<dbReference type="PROSITE" id="PS00840">
    <property type="entry name" value="SUMT_2"/>
    <property type="match status" value="1"/>
</dbReference>
<reference evidence="9 10" key="2">
    <citation type="journal article" date="2010" name="Stand. Genomic Sci.">
        <title>Complete genome sequence of Nakamurella multipartita type strain (Y-104).</title>
        <authorList>
            <person name="Tice H."/>
            <person name="Mayilraj S."/>
            <person name="Sims D."/>
            <person name="Lapidus A."/>
            <person name="Nolan M."/>
            <person name="Lucas S."/>
            <person name="Glavina Del Rio T."/>
            <person name="Copeland A."/>
            <person name="Cheng J.F."/>
            <person name="Meincke L."/>
            <person name="Bruce D."/>
            <person name="Goodwin L."/>
            <person name="Pitluck S."/>
            <person name="Ivanova N."/>
            <person name="Mavromatis K."/>
            <person name="Ovchinnikova G."/>
            <person name="Pati A."/>
            <person name="Chen A."/>
            <person name="Palaniappan K."/>
            <person name="Land M."/>
            <person name="Hauser L."/>
            <person name="Chang Y.J."/>
            <person name="Jeffries C.D."/>
            <person name="Detter J.C."/>
            <person name="Brettin T."/>
            <person name="Rohde M."/>
            <person name="Goker M."/>
            <person name="Bristow J."/>
            <person name="Eisen J.A."/>
            <person name="Markowitz V."/>
            <person name="Hugenholtz P."/>
            <person name="Kyrpides N.C."/>
            <person name="Klenk H.P."/>
            <person name="Chen F."/>
        </authorList>
    </citation>
    <scope>NUCLEOTIDE SEQUENCE [LARGE SCALE GENOMIC DNA]</scope>
    <source>
        <strain evidence="10">ATCC 700099 / DSM 44233 / CIP 104796 / JCM 9543 / NBRC 105858 / Y-104</strain>
    </source>
</reference>
<evidence type="ECO:0000256" key="3">
    <source>
        <dbReference type="ARBA" id="ARBA00022573"/>
    </source>
</evidence>
<dbReference type="SUPFAM" id="SSF53790">
    <property type="entry name" value="Tetrapyrrole methylase"/>
    <property type="match status" value="1"/>
</dbReference>
<dbReference type="PANTHER" id="PTHR45790">
    <property type="entry name" value="SIROHEME SYNTHASE-RELATED"/>
    <property type="match status" value="1"/>
</dbReference>
<sequence length="253" mass="26343">MTVHFIGAGPGAADLLTVRATRLLAAAPVCLYAGTYVTADVLAHCPDGAELIDTAGLTLEEIIDALVAAHRAGHDVARLCSGDPSVYSALHEQTRRLDAAGVPWDVTPGVPAYAAAAALLGRELTVPGVTQSVVLTRTQARSTPMPATEELERFAATGSTLVLHLAITRTRELVRRLIPFYGADCPAAVVSRATQADELVLRDTLAGIADLVEAAGLRQAAVIMVGPALAGPAAGPDPIESHLYSAERCRDRT</sequence>
<dbReference type="Pfam" id="PF00590">
    <property type="entry name" value="TP_methylase"/>
    <property type="match status" value="1"/>
</dbReference>
<keyword evidence="10" id="KW-1185">Reference proteome</keyword>
<dbReference type="HOGENOM" id="CLU_011276_7_1_11"/>
<dbReference type="PANTHER" id="PTHR45790:SF4">
    <property type="entry name" value="COBALT-PRECORRIN-4 C(11)-METHYLTRANSFERASE"/>
    <property type="match status" value="1"/>
</dbReference>
<accession>C8XJ03</accession>
<dbReference type="NCBIfam" id="TIGR01465">
    <property type="entry name" value="cobM_cbiF"/>
    <property type="match status" value="1"/>
</dbReference>
<dbReference type="GO" id="GO:0032259">
    <property type="term" value="P:methylation"/>
    <property type="evidence" value="ECO:0007669"/>
    <property type="project" value="UniProtKB-KW"/>
</dbReference>
<dbReference type="InterPro" id="IPR000878">
    <property type="entry name" value="4pyrrol_Mease"/>
</dbReference>
<dbReference type="STRING" id="479431.Namu_0157"/>
<dbReference type="CDD" id="cd11641">
    <property type="entry name" value="Precorrin-4_C11-MT"/>
    <property type="match status" value="1"/>
</dbReference>
<dbReference type="GO" id="GO:0009236">
    <property type="term" value="P:cobalamin biosynthetic process"/>
    <property type="evidence" value="ECO:0007669"/>
    <property type="project" value="UniProtKB-UniPathway"/>
</dbReference>
<evidence type="ECO:0000256" key="5">
    <source>
        <dbReference type="ARBA" id="ARBA00022679"/>
    </source>
</evidence>
<comment type="pathway">
    <text evidence="1">Cofactor biosynthesis; adenosylcobalamin biosynthesis.</text>
</comment>
<reference evidence="10" key="1">
    <citation type="submission" date="2009-09" db="EMBL/GenBank/DDBJ databases">
        <title>The complete genome of Nakamurella multipartita DSM 44233.</title>
        <authorList>
            <consortium name="US DOE Joint Genome Institute (JGI-PGF)"/>
            <person name="Lucas S."/>
            <person name="Copeland A."/>
            <person name="Lapidus A."/>
            <person name="Glavina del Rio T."/>
            <person name="Dalin E."/>
            <person name="Tice H."/>
            <person name="Bruce D."/>
            <person name="Goodwin L."/>
            <person name="Pitluck S."/>
            <person name="Kyrpides N."/>
            <person name="Mavromatis K."/>
            <person name="Ivanova N."/>
            <person name="Ovchinnikova G."/>
            <person name="Sims D."/>
            <person name="Meincke L."/>
            <person name="Brettin T."/>
            <person name="Detter J.C."/>
            <person name="Han C."/>
            <person name="Larimer F."/>
            <person name="Land M."/>
            <person name="Hauser L."/>
            <person name="Markowitz V."/>
            <person name="Cheng J.-F."/>
            <person name="Hugenholtz P."/>
            <person name="Woyke T."/>
            <person name="Wu D."/>
            <person name="Klenk H.-P."/>
            <person name="Eisen J.A."/>
        </authorList>
    </citation>
    <scope>NUCLEOTIDE SEQUENCE [LARGE SCALE GENOMIC DNA]</scope>
    <source>
        <strain evidence="10">ATCC 700099 / DSM 44233 / CIP 104796 / JCM 9543 / NBRC 105858 / Y-104</strain>
    </source>
</reference>
<gene>
    <name evidence="9" type="ordered locus">Namu_0157</name>
</gene>
<dbReference type="EMBL" id="CP001737">
    <property type="protein sequence ID" value="ACV76590.1"/>
    <property type="molecule type" value="Genomic_DNA"/>
</dbReference>
<dbReference type="InterPro" id="IPR014777">
    <property type="entry name" value="4pyrrole_Mease_sub1"/>
</dbReference>
<protein>
    <submittedName>
        <fullName evidence="9">Precorrin-4 C11-methyltransferase</fullName>
    </submittedName>
</protein>
<dbReference type="OrthoDB" id="9815856at2"/>
<evidence type="ECO:0000259" key="8">
    <source>
        <dbReference type="Pfam" id="PF00590"/>
    </source>
</evidence>
<evidence type="ECO:0000256" key="4">
    <source>
        <dbReference type="ARBA" id="ARBA00022603"/>
    </source>
</evidence>
<proteinExistence type="inferred from homology"/>
<comment type="similarity">
    <text evidence="2 7">Belongs to the precorrin methyltransferase family.</text>
</comment>
<dbReference type="RefSeq" id="WP_012814065.1">
    <property type="nucleotide sequence ID" value="NC_013235.1"/>
</dbReference>
<dbReference type="InterPro" id="IPR003043">
    <property type="entry name" value="Uropor_MeTrfase_CS"/>
</dbReference>
<organism evidence="9 10">
    <name type="scientific">Nakamurella multipartita (strain ATCC 700099 / DSM 44233 / CIP 104796 / JCM 9543 / NBRC 105858 / Y-104)</name>
    <name type="common">Microsphaera multipartita</name>
    <dbReference type="NCBI Taxonomy" id="479431"/>
    <lineage>
        <taxon>Bacteria</taxon>
        <taxon>Bacillati</taxon>
        <taxon>Actinomycetota</taxon>
        <taxon>Actinomycetes</taxon>
        <taxon>Nakamurellales</taxon>
        <taxon>Nakamurellaceae</taxon>
        <taxon>Nakamurella</taxon>
    </lineage>
</organism>
<name>C8XJ03_NAKMY</name>
<dbReference type="UniPathway" id="UPA00148"/>
<keyword evidence="5 7" id="KW-0808">Transferase</keyword>
<evidence type="ECO:0000313" key="10">
    <source>
        <dbReference type="Proteomes" id="UP000002218"/>
    </source>
</evidence>
<evidence type="ECO:0000256" key="6">
    <source>
        <dbReference type="ARBA" id="ARBA00022691"/>
    </source>
</evidence>
<dbReference type="InParanoid" id="C8XJ03"/>
<evidence type="ECO:0000256" key="7">
    <source>
        <dbReference type="RuleBase" id="RU003960"/>
    </source>
</evidence>
<dbReference type="InterPro" id="IPR006362">
    <property type="entry name" value="Cbl_synth_CobM/CibF"/>
</dbReference>
<keyword evidence="3" id="KW-0169">Cobalamin biosynthesis</keyword>
<dbReference type="Proteomes" id="UP000002218">
    <property type="component" value="Chromosome"/>
</dbReference>
<dbReference type="eggNOG" id="COG2875">
    <property type="taxonomic scope" value="Bacteria"/>
</dbReference>
<dbReference type="PROSITE" id="PS00839">
    <property type="entry name" value="SUMT_1"/>
    <property type="match status" value="1"/>
</dbReference>
<evidence type="ECO:0000256" key="2">
    <source>
        <dbReference type="ARBA" id="ARBA00005879"/>
    </source>
</evidence>
<dbReference type="InterPro" id="IPR014776">
    <property type="entry name" value="4pyrrole_Mease_sub2"/>
</dbReference>
<dbReference type="InterPro" id="IPR050161">
    <property type="entry name" value="Siro_Cobalamin_biosynth"/>
</dbReference>
<dbReference type="Gene3D" id="3.30.950.10">
    <property type="entry name" value="Methyltransferase, Cobalt-precorrin-4 Transmethylase, Domain 2"/>
    <property type="match status" value="1"/>
</dbReference>
<evidence type="ECO:0000256" key="1">
    <source>
        <dbReference type="ARBA" id="ARBA00004953"/>
    </source>
</evidence>
<evidence type="ECO:0000313" key="9">
    <source>
        <dbReference type="EMBL" id="ACV76590.1"/>
    </source>
</evidence>
<dbReference type="Gene3D" id="3.40.1010.10">
    <property type="entry name" value="Cobalt-precorrin-4 Transmethylase, Domain 1"/>
    <property type="match status" value="1"/>
</dbReference>
<dbReference type="AlphaFoldDB" id="C8XJ03"/>
<dbReference type="KEGG" id="nml:Namu_0157"/>
<keyword evidence="6" id="KW-0949">S-adenosyl-L-methionine</keyword>
<keyword evidence="4 7" id="KW-0489">Methyltransferase</keyword>
<feature type="domain" description="Tetrapyrrole methylase" evidence="8">
    <location>
        <begin position="2"/>
        <end position="207"/>
    </location>
</feature>
<dbReference type="InterPro" id="IPR035996">
    <property type="entry name" value="4pyrrol_Methylase_sf"/>
</dbReference>
<dbReference type="FunCoup" id="C8XJ03">
    <property type="interactions" value="112"/>
</dbReference>
<dbReference type="GO" id="GO:0046026">
    <property type="term" value="F:precorrin-4 C11-methyltransferase activity"/>
    <property type="evidence" value="ECO:0007669"/>
    <property type="project" value="InterPro"/>
</dbReference>